<dbReference type="Pfam" id="PF00892">
    <property type="entry name" value="EamA"/>
    <property type="match status" value="2"/>
</dbReference>
<gene>
    <name evidence="7" type="ORF">C5F46_09995</name>
</gene>
<dbReference type="PANTHER" id="PTHR32322:SF9">
    <property type="entry name" value="AMINO-ACID METABOLITE EFFLUX PUMP-RELATED"/>
    <property type="match status" value="1"/>
</dbReference>
<accession>A0A2T4JHL5</accession>
<feature type="domain" description="EamA" evidence="6">
    <location>
        <begin position="161"/>
        <end position="292"/>
    </location>
</feature>
<organism evidence="7 8">
    <name type="scientific">Phaeovulum veldkampii DSM 11550</name>
    <dbReference type="NCBI Taxonomy" id="1185920"/>
    <lineage>
        <taxon>Bacteria</taxon>
        <taxon>Pseudomonadati</taxon>
        <taxon>Pseudomonadota</taxon>
        <taxon>Alphaproteobacteria</taxon>
        <taxon>Rhodobacterales</taxon>
        <taxon>Paracoccaceae</taxon>
        <taxon>Phaeovulum</taxon>
    </lineage>
</organism>
<evidence type="ECO:0000259" key="6">
    <source>
        <dbReference type="Pfam" id="PF00892"/>
    </source>
</evidence>
<dbReference type="PANTHER" id="PTHR32322">
    <property type="entry name" value="INNER MEMBRANE TRANSPORTER"/>
    <property type="match status" value="1"/>
</dbReference>
<dbReference type="EMBL" id="PZKF01000020">
    <property type="protein sequence ID" value="PTE17333.1"/>
    <property type="molecule type" value="Genomic_DNA"/>
</dbReference>
<dbReference type="OrthoDB" id="9810556at2"/>
<feature type="transmembrane region" description="Helical" evidence="5">
    <location>
        <begin position="218"/>
        <end position="242"/>
    </location>
</feature>
<keyword evidence="4 5" id="KW-0472">Membrane</keyword>
<evidence type="ECO:0000313" key="7">
    <source>
        <dbReference type="EMBL" id="PTE17333.1"/>
    </source>
</evidence>
<dbReference type="SUPFAM" id="SSF103481">
    <property type="entry name" value="Multidrug resistance efflux transporter EmrE"/>
    <property type="match status" value="2"/>
</dbReference>
<sequence>MSPQSPGLANWLRVIALSVIWGASFLNVSVALRGFDPLSVAALRIVIAALAVTTIAHAMGIGLPRGRRVWLHAVGMGFFSNALPFSLLSWGQQHVASGFAGITMAAVPLFTMLLAHRLVPGERMTPLKLLGLGLGMAGVVTLIGPQALAAAGGAMEPLARLACVASTLAYAIGGIITRRCPPVPMIAFSAAALIAASAMIVPTALLVEGLPDPARIDWAAAGAVLYLGLLPTAVATLLLVKVIQTAGPTFLTQSNYQVPIWSVLFGTVFLDERLPAAFFAALGLILAGLAVSNAAAWRRRP</sequence>
<keyword evidence="8" id="KW-1185">Reference proteome</keyword>
<evidence type="ECO:0000256" key="1">
    <source>
        <dbReference type="ARBA" id="ARBA00004141"/>
    </source>
</evidence>
<feature type="domain" description="EamA" evidence="6">
    <location>
        <begin position="14"/>
        <end position="142"/>
    </location>
</feature>
<evidence type="ECO:0000256" key="4">
    <source>
        <dbReference type="ARBA" id="ARBA00023136"/>
    </source>
</evidence>
<evidence type="ECO:0000256" key="3">
    <source>
        <dbReference type="ARBA" id="ARBA00022989"/>
    </source>
</evidence>
<dbReference type="InterPro" id="IPR000620">
    <property type="entry name" value="EamA_dom"/>
</dbReference>
<dbReference type="InterPro" id="IPR037185">
    <property type="entry name" value="EmrE-like"/>
</dbReference>
<evidence type="ECO:0000256" key="2">
    <source>
        <dbReference type="ARBA" id="ARBA00022692"/>
    </source>
</evidence>
<feature type="transmembrane region" description="Helical" evidence="5">
    <location>
        <begin position="12"/>
        <end position="35"/>
    </location>
</feature>
<dbReference type="RefSeq" id="WP_107325218.1">
    <property type="nucleotide sequence ID" value="NZ_NHSP01000029.1"/>
</dbReference>
<protein>
    <submittedName>
        <fullName evidence="7">EamA family transporter</fullName>
    </submittedName>
</protein>
<name>A0A2T4JHL5_9RHOB</name>
<dbReference type="AlphaFoldDB" id="A0A2T4JHL5"/>
<dbReference type="Proteomes" id="UP000241899">
    <property type="component" value="Unassembled WGS sequence"/>
</dbReference>
<keyword evidence="2 5" id="KW-0812">Transmembrane</keyword>
<reference evidence="7 8" key="1">
    <citation type="submission" date="2018-03" db="EMBL/GenBank/DDBJ databases">
        <title>Rhodobacter veldkampii.</title>
        <authorList>
            <person name="Meyer T.E."/>
            <person name="Miller S."/>
            <person name="Lodha T."/>
            <person name="Gandham S."/>
            <person name="Chintalapati S."/>
            <person name="Chintalapati V.R."/>
        </authorList>
    </citation>
    <scope>NUCLEOTIDE SEQUENCE [LARGE SCALE GENOMIC DNA]</scope>
    <source>
        <strain evidence="7 8">DSM 11550</strain>
    </source>
</reference>
<feature type="transmembrane region" description="Helical" evidence="5">
    <location>
        <begin position="254"/>
        <end position="270"/>
    </location>
</feature>
<comment type="subcellular location">
    <subcellularLocation>
        <location evidence="1">Membrane</location>
        <topology evidence="1">Multi-pass membrane protein</topology>
    </subcellularLocation>
</comment>
<feature type="transmembrane region" description="Helical" evidence="5">
    <location>
        <begin position="69"/>
        <end position="90"/>
    </location>
</feature>
<feature type="transmembrane region" description="Helical" evidence="5">
    <location>
        <begin position="158"/>
        <end position="176"/>
    </location>
</feature>
<feature type="transmembrane region" description="Helical" evidence="5">
    <location>
        <begin position="96"/>
        <end position="115"/>
    </location>
</feature>
<dbReference type="InterPro" id="IPR050638">
    <property type="entry name" value="AA-Vitamin_Transporters"/>
</dbReference>
<comment type="caution">
    <text evidence="7">The sequence shown here is derived from an EMBL/GenBank/DDBJ whole genome shotgun (WGS) entry which is preliminary data.</text>
</comment>
<feature type="transmembrane region" description="Helical" evidence="5">
    <location>
        <begin position="41"/>
        <end position="62"/>
    </location>
</feature>
<feature type="transmembrane region" description="Helical" evidence="5">
    <location>
        <begin position="127"/>
        <end position="152"/>
    </location>
</feature>
<proteinExistence type="predicted"/>
<evidence type="ECO:0000256" key="5">
    <source>
        <dbReference type="SAM" id="Phobius"/>
    </source>
</evidence>
<dbReference type="GO" id="GO:0016020">
    <property type="term" value="C:membrane"/>
    <property type="evidence" value="ECO:0007669"/>
    <property type="project" value="UniProtKB-SubCell"/>
</dbReference>
<evidence type="ECO:0000313" key="8">
    <source>
        <dbReference type="Proteomes" id="UP000241899"/>
    </source>
</evidence>
<feature type="transmembrane region" description="Helical" evidence="5">
    <location>
        <begin position="183"/>
        <end position="206"/>
    </location>
</feature>
<feature type="transmembrane region" description="Helical" evidence="5">
    <location>
        <begin position="276"/>
        <end position="297"/>
    </location>
</feature>
<keyword evidence="3 5" id="KW-1133">Transmembrane helix</keyword>